<dbReference type="EMBL" id="RZHG01000009">
    <property type="protein sequence ID" value="RUR32732.1"/>
    <property type="molecule type" value="Genomic_DNA"/>
</dbReference>
<evidence type="ECO:0000313" key="3">
    <source>
        <dbReference type="Proteomes" id="UP000287336"/>
    </source>
</evidence>
<feature type="chain" id="PRO_5018708696" evidence="1">
    <location>
        <begin position="24"/>
        <end position="139"/>
    </location>
</feature>
<dbReference type="AlphaFoldDB" id="A0A3S0YYM6"/>
<dbReference type="RefSeq" id="WP_126944834.1">
    <property type="nucleotide sequence ID" value="NZ_RZHG01000009.1"/>
</dbReference>
<accession>A0A3S0YYM6</accession>
<feature type="signal peptide" evidence="1">
    <location>
        <begin position="1"/>
        <end position="23"/>
    </location>
</feature>
<evidence type="ECO:0000256" key="1">
    <source>
        <dbReference type="SAM" id="SignalP"/>
    </source>
</evidence>
<dbReference type="Gene3D" id="1.25.40.10">
    <property type="entry name" value="Tetratricopeptide repeat domain"/>
    <property type="match status" value="1"/>
</dbReference>
<proteinExistence type="predicted"/>
<keyword evidence="1" id="KW-0732">Signal</keyword>
<dbReference type="PANTHER" id="PTHR11102:SF160">
    <property type="entry name" value="ERAD-ASSOCIATED E3 UBIQUITIN-PROTEIN LIGASE COMPONENT HRD3"/>
    <property type="match status" value="1"/>
</dbReference>
<dbReference type="OrthoDB" id="2080452at2"/>
<protein>
    <submittedName>
        <fullName evidence="2">Sel1 repeat family protein</fullName>
    </submittedName>
</protein>
<dbReference type="SMART" id="SM00671">
    <property type="entry name" value="SEL1"/>
    <property type="match status" value="2"/>
</dbReference>
<dbReference type="Proteomes" id="UP000287336">
    <property type="component" value="Unassembled WGS sequence"/>
</dbReference>
<gene>
    <name evidence="2" type="ORF">ELY33_04960</name>
</gene>
<dbReference type="InterPro" id="IPR006597">
    <property type="entry name" value="Sel1-like"/>
</dbReference>
<dbReference type="SUPFAM" id="SSF81901">
    <property type="entry name" value="HCP-like"/>
    <property type="match status" value="1"/>
</dbReference>
<dbReference type="Pfam" id="PF08238">
    <property type="entry name" value="Sel1"/>
    <property type="match status" value="2"/>
</dbReference>
<dbReference type="InterPro" id="IPR011990">
    <property type="entry name" value="TPR-like_helical_dom_sf"/>
</dbReference>
<evidence type="ECO:0000313" key="2">
    <source>
        <dbReference type="EMBL" id="RUR32732.1"/>
    </source>
</evidence>
<name>A0A3S0YYM6_9GAMM</name>
<sequence>MKKLSKANLVTWITALLAFPAFGQSFEVGLEAASSGDYATVLENWRPLAEQGDTVTQYNLGIMYARGESVIQSYTEAATWYCLSAEHGYANAQYNLRVMYARGQGVIQNYTETAYWYRLAAAQGDAGAQNNLGNKYFGG</sequence>
<comment type="caution">
    <text evidence="2">The sequence shown here is derived from an EMBL/GenBank/DDBJ whole genome shotgun (WGS) entry which is preliminary data.</text>
</comment>
<dbReference type="InterPro" id="IPR050767">
    <property type="entry name" value="Sel1_AlgK"/>
</dbReference>
<keyword evidence="3" id="KW-1185">Reference proteome</keyword>
<organism evidence="2 3">
    <name type="scientific">Vreelandella andesensis</name>
    <dbReference type="NCBI Taxonomy" id="447567"/>
    <lineage>
        <taxon>Bacteria</taxon>
        <taxon>Pseudomonadati</taxon>
        <taxon>Pseudomonadota</taxon>
        <taxon>Gammaproteobacteria</taxon>
        <taxon>Oceanospirillales</taxon>
        <taxon>Halomonadaceae</taxon>
        <taxon>Vreelandella</taxon>
    </lineage>
</organism>
<reference evidence="2 3" key="1">
    <citation type="submission" date="2018-12" db="EMBL/GenBank/DDBJ databases">
        <title>three novel Halomonas strain isolated from plants.</title>
        <authorList>
            <person name="Sun C."/>
        </authorList>
    </citation>
    <scope>NUCLEOTIDE SEQUENCE [LARGE SCALE GENOMIC DNA]</scope>
    <source>
        <strain evidence="2 3">DSM 19434</strain>
    </source>
</reference>
<dbReference type="PANTHER" id="PTHR11102">
    <property type="entry name" value="SEL-1-LIKE PROTEIN"/>
    <property type="match status" value="1"/>
</dbReference>